<protein>
    <submittedName>
        <fullName evidence="1">Uncharacterized protein</fullName>
    </submittedName>
</protein>
<organism evidence="1 2">
    <name type="scientific">Mesorhizobium ventifaucium</name>
    <dbReference type="NCBI Taxonomy" id="666020"/>
    <lineage>
        <taxon>Bacteria</taxon>
        <taxon>Pseudomonadati</taxon>
        <taxon>Pseudomonadota</taxon>
        <taxon>Alphaproteobacteria</taxon>
        <taxon>Hyphomicrobiales</taxon>
        <taxon>Phyllobacteriaceae</taxon>
        <taxon>Mesorhizobium</taxon>
    </lineage>
</organism>
<proteinExistence type="predicted"/>
<dbReference type="Proteomes" id="UP001152604">
    <property type="component" value="Unassembled WGS sequence"/>
</dbReference>
<gene>
    <name evidence="1" type="ORF">MES4922_10040</name>
</gene>
<sequence length="79" mass="8531">MAEQAAGFTHYVAALDQHAFLEPSLQASGAQAQDGKGASLAFVLRKMAKAPGTATAEPRSRNRRSPNCRRCCQRLFPRG</sequence>
<accession>A0ABM9DC75</accession>
<dbReference type="EMBL" id="CAKXZS010000001">
    <property type="protein sequence ID" value="CAH2394127.1"/>
    <property type="molecule type" value="Genomic_DNA"/>
</dbReference>
<evidence type="ECO:0000313" key="1">
    <source>
        <dbReference type="EMBL" id="CAH2394127.1"/>
    </source>
</evidence>
<reference evidence="1" key="1">
    <citation type="submission" date="2022-03" db="EMBL/GenBank/DDBJ databases">
        <authorList>
            <person name="Brunel B."/>
        </authorList>
    </citation>
    <scope>NUCLEOTIDE SEQUENCE</scope>
    <source>
        <strain evidence="1">STM4922sample</strain>
    </source>
</reference>
<evidence type="ECO:0000313" key="2">
    <source>
        <dbReference type="Proteomes" id="UP001152604"/>
    </source>
</evidence>
<keyword evidence="2" id="KW-1185">Reference proteome</keyword>
<name>A0ABM9DC75_9HYPH</name>
<comment type="caution">
    <text evidence="1">The sequence shown here is derived from an EMBL/GenBank/DDBJ whole genome shotgun (WGS) entry which is preliminary data.</text>
</comment>